<feature type="compositionally biased region" description="Basic and acidic residues" evidence="1">
    <location>
        <begin position="176"/>
        <end position="189"/>
    </location>
</feature>
<reference evidence="2" key="1">
    <citation type="submission" date="2017-08" db="EMBL/GenBank/DDBJ databases">
        <authorList>
            <person name="Cuomo C."/>
            <person name="Billmyre B."/>
            <person name="Heitman J."/>
        </authorList>
    </citation>
    <scope>NUCLEOTIDE SEQUENCE</scope>
    <source>
        <strain evidence="2">CBS 12478</strain>
    </source>
</reference>
<gene>
    <name evidence="2" type="ORF">CI109_101032</name>
</gene>
<dbReference type="KEGG" id="ksn:43586801"/>
<accession>A0A5M6C4J9</accession>
<dbReference type="PANTHER" id="PTHR14614">
    <property type="entry name" value="HEPATOCELLULAR CARCINOMA-ASSOCIATED ANTIGEN"/>
    <property type="match status" value="1"/>
</dbReference>
<feature type="region of interest" description="Disordered" evidence="1">
    <location>
        <begin position="322"/>
        <end position="344"/>
    </location>
</feature>
<dbReference type="InterPro" id="IPR019410">
    <property type="entry name" value="Methyltransf_16"/>
</dbReference>
<dbReference type="SUPFAM" id="SSF53335">
    <property type="entry name" value="S-adenosyl-L-methionine-dependent methyltransferases"/>
    <property type="match status" value="1"/>
</dbReference>
<dbReference type="GO" id="GO:0005634">
    <property type="term" value="C:nucleus"/>
    <property type="evidence" value="ECO:0007669"/>
    <property type="project" value="TreeGrafter"/>
</dbReference>
<dbReference type="GO" id="GO:0005737">
    <property type="term" value="C:cytoplasm"/>
    <property type="evidence" value="ECO:0007669"/>
    <property type="project" value="TreeGrafter"/>
</dbReference>
<keyword evidence="3" id="KW-1185">Reference proteome</keyword>
<dbReference type="Gene3D" id="3.40.50.150">
    <property type="entry name" value="Vaccinia Virus protein VP39"/>
    <property type="match status" value="1"/>
</dbReference>
<dbReference type="EMBL" id="CP144052">
    <property type="protein sequence ID" value="WWD16604.1"/>
    <property type="molecule type" value="Genomic_DNA"/>
</dbReference>
<dbReference type="Pfam" id="PF10294">
    <property type="entry name" value="Methyltransf_16"/>
    <property type="match status" value="2"/>
</dbReference>
<feature type="region of interest" description="Disordered" evidence="1">
    <location>
        <begin position="146"/>
        <end position="199"/>
    </location>
</feature>
<evidence type="ECO:0000256" key="1">
    <source>
        <dbReference type="SAM" id="MobiDB-lite"/>
    </source>
</evidence>
<dbReference type="InterPro" id="IPR029063">
    <property type="entry name" value="SAM-dependent_MTases_sf"/>
</dbReference>
<organism evidence="2 3">
    <name type="scientific">Kwoniella shandongensis</name>
    <dbReference type="NCBI Taxonomy" id="1734106"/>
    <lineage>
        <taxon>Eukaryota</taxon>
        <taxon>Fungi</taxon>
        <taxon>Dikarya</taxon>
        <taxon>Basidiomycota</taxon>
        <taxon>Agaricomycotina</taxon>
        <taxon>Tremellomycetes</taxon>
        <taxon>Tremellales</taxon>
        <taxon>Cryptococcaceae</taxon>
        <taxon>Kwoniella</taxon>
    </lineage>
</organism>
<reference evidence="2" key="2">
    <citation type="submission" date="2024-01" db="EMBL/GenBank/DDBJ databases">
        <title>Comparative genomics of Cryptococcus and Kwoniella reveals pathogenesis evolution and contrasting modes of karyotype evolution via chromosome fusion or intercentromeric recombination.</title>
        <authorList>
            <person name="Coelho M.A."/>
            <person name="David-Palma M."/>
            <person name="Shea T."/>
            <person name="Bowers K."/>
            <person name="McGinley-Smith S."/>
            <person name="Mohammad A.W."/>
            <person name="Gnirke A."/>
            <person name="Yurkov A.M."/>
            <person name="Nowrousian M."/>
            <person name="Sun S."/>
            <person name="Cuomo C.A."/>
            <person name="Heitman J."/>
        </authorList>
    </citation>
    <scope>NUCLEOTIDE SEQUENCE</scope>
    <source>
        <strain evidence="2">CBS 12478</strain>
    </source>
</reference>
<dbReference type="PANTHER" id="PTHR14614:SF162">
    <property type="entry name" value="EXPRESSED PROTEIN"/>
    <property type="match status" value="1"/>
</dbReference>
<dbReference type="Proteomes" id="UP000322225">
    <property type="component" value="Chromosome 2"/>
</dbReference>
<name>A0A5M6C4J9_9TREE</name>
<proteinExistence type="predicted"/>
<feature type="compositionally biased region" description="Low complexity" evidence="1">
    <location>
        <begin position="96"/>
        <end position="105"/>
    </location>
</feature>
<evidence type="ECO:0000313" key="2">
    <source>
        <dbReference type="EMBL" id="WWD16604.1"/>
    </source>
</evidence>
<sequence>MYWYISFLRPPPVSVSSTAEGITITPQVANDLRTELRFEPTPIHYQWQRLLPTPSQPLPSQVLTTFEPPASTYKPLHIPLPPKVQLNEQWRLGLFSPSPSSSSSSGTKADAGAGPSSALMDLASDHHPGQPLGVWSEGITIVRPDISSTAPNGAIRGIGSEGKGKGGKSRGGGTKDGGKGKGKEKDDMGPKQGRITRDWTLPGDSGKYLKIVEQTSFDLDKKIWDSGLALSAWLFRYLLPSTSVLPHTLGKRVIDLLTSEQDLRVVELGSGTGLVSIALGLTLQDVVRAMGKREITATDLESAIPLMDENLTLNDLSRDLPAPVDKTVPEVDDEDDESMTKDPIQGGRVHVDARVLDWDQSLPSWVEERWPELIIAADVTYNTSAFPSLLKTLTSLLLPSTETRSTSSREPPLLVLAYKQRDEAERELWSMLKEKGVEMVLVDTIVGAEQEGKVEIWVGGTDLGRVK</sequence>
<dbReference type="AlphaFoldDB" id="A0A5M6C4J9"/>
<protein>
    <submittedName>
        <fullName evidence="2">Uncharacterized protein</fullName>
    </submittedName>
</protein>
<evidence type="ECO:0000313" key="3">
    <source>
        <dbReference type="Proteomes" id="UP000322225"/>
    </source>
</evidence>
<dbReference type="OrthoDB" id="413520at2759"/>
<dbReference type="RefSeq" id="XP_031863025.1">
    <property type="nucleotide sequence ID" value="XM_032002686.1"/>
</dbReference>
<dbReference type="GO" id="GO:0008757">
    <property type="term" value="F:S-adenosylmethionine-dependent methyltransferase activity"/>
    <property type="evidence" value="ECO:0007669"/>
    <property type="project" value="UniProtKB-ARBA"/>
</dbReference>
<dbReference type="GeneID" id="43586801"/>
<feature type="region of interest" description="Disordered" evidence="1">
    <location>
        <begin position="95"/>
        <end position="131"/>
    </location>
</feature>